<dbReference type="EMBL" id="LVLJ01001188">
    <property type="protein sequence ID" value="OAE31017.1"/>
    <property type="molecule type" value="Genomic_DNA"/>
</dbReference>
<feature type="compositionally biased region" description="Basic and acidic residues" evidence="1">
    <location>
        <begin position="1"/>
        <end position="18"/>
    </location>
</feature>
<feature type="region of interest" description="Disordered" evidence="1">
    <location>
        <begin position="1"/>
        <end position="20"/>
    </location>
</feature>
<accession>A0A176WD26</accession>
<proteinExistence type="predicted"/>
<dbReference type="Proteomes" id="UP000077202">
    <property type="component" value="Unassembled WGS sequence"/>
</dbReference>
<evidence type="ECO:0000313" key="2">
    <source>
        <dbReference type="EMBL" id="OAE31017.1"/>
    </source>
</evidence>
<evidence type="ECO:0000256" key="1">
    <source>
        <dbReference type="SAM" id="MobiDB-lite"/>
    </source>
</evidence>
<dbReference type="AlphaFoldDB" id="A0A176WD26"/>
<keyword evidence="3" id="KW-1185">Reference proteome</keyword>
<reference evidence="2" key="1">
    <citation type="submission" date="2016-03" db="EMBL/GenBank/DDBJ databases">
        <title>Mechanisms controlling the formation of the plant cell surface in tip-growing cells are functionally conserved among land plants.</title>
        <authorList>
            <person name="Honkanen S."/>
            <person name="Jones V.A."/>
            <person name="Morieri G."/>
            <person name="Champion C."/>
            <person name="Hetherington A.J."/>
            <person name="Kelly S."/>
            <person name="Saint-Marcoux D."/>
            <person name="Proust H."/>
            <person name="Prescott H."/>
            <person name="Dolan L."/>
        </authorList>
    </citation>
    <scope>NUCLEOTIDE SEQUENCE [LARGE SCALE GENOMIC DNA]</scope>
    <source>
        <tissue evidence="2">Whole gametophyte</tissue>
    </source>
</reference>
<gene>
    <name evidence="2" type="ORF">AXG93_1502s1170</name>
</gene>
<organism evidence="2 3">
    <name type="scientific">Marchantia polymorpha subsp. ruderalis</name>
    <dbReference type="NCBI Taxonomy" id="1480154"/>
    <lineage>
        <taxon>Eukaryota</taxon>
        <taxon>Viridiplantae</taxon>
        <taxon>Streptophyta</taxon>
        <taxon>Embryophyta</taxon>
        <taxon>Marchantiophyta</taxon>
        <taxon>Marchantiopsida</taxon>
        <taxon>Marchantiidae</taxon>
        <taxon>Marchantiales</taxon>
        <taxon>Marchantiaceae</taxon>
        <taxon>Marchantia</taxon>
    </lineage>
</organism>
<evidence type="ECO:0000313" key="3">
    <source>
        <dbReference type="Proteomes" id="UP000077202"/>
    </source>
</evidence>
<protein>
    <submittedName>
        <fullName evidence="2">Uncharacterized protein</fullName>
    </submittedName>
</protein>
<name>A0A176WD26_MARPO</name>
<comment type="caution">
    <text evidence="2">The sequence shown here is derived from an EMBL/GenBank/DDBJ whole genome shotgun (WGS) entry which is preliminary data.</text>
</comment>
<sequence>MLDDSEATKPGKARDCHSRNPGYVSVQLELLESVLSGAERSSEAQRSAVEWSGVEWSATELRIAHV</sequence>